<keyword evidence="3" id="KW-1185">Reference proteome</keyword>
<keyword evidence="2" id="KW-0966">Cell projection</keyword>
<name>A0ABW5QGU7_9HYPH</name>
<comment type="caution">
    <text evidence="2">The sequence shown here is derived from an EMBL/GenBank/DDBJ whole genome shotgun (WGS) entry which is preliminary data.</text>
</comment>
<dbReference type="RefSeq" id="WP_386831302.1">
    <property type="nucleotide sequence ID" value="NZ_JBHUNP010000001.1"/>
</dbReference>
<keyword evidence="2" id="KW-0969">Cilium</keyword>
<proteinExistence type="predicted"/>
<keyword evidence="2" id="KW-0282">Flagellum</keyword>
<gene>
    <name evidence="2" type="ORF">ACFSX5_02045</name>
</gene>
<organism evidence="2 3">
    <name type="scientific">Devosia albogilva</name>
    <dbReference type="NCBI Taxonomy" id="429726"/>
    <lineage>
        <taxon>Bacteria</taxon>
        <taxon>Pseudomonadati</taxon>
        <taxon>Pseudomonadota</taxon>
        <taxon>Alphaproteobacteria</taxon>
        <taxon>Hyphomicrobiales</taxon>
        <taxon>Devosiaceae</taxon>
        <taxon>Devosia</taxon>
    </lineage>
</organism>
<accession>A0ABW5QGU7</accession>
<reference evidence="3" key="1">
    <citation type="journal article" date="2019" name="Int. J. Syst. Evol. Microbiol.">
        <title>The Global Catalogue of Microorganisms (GCM) 10K type strain sequencing project: providing services to taxonomists for standard genome sequencing and annotation.</title>
        <authorList>
            <consortium name="The Broad Institute Genomics Platform"/>
            <consortium name="The Broad Institute Genome Sequencing Center for Infectious Disease"/>
            <person name="Wu L."/>
            <person name="Ma J."/>
        </authorList>
    </citation>
    <scope>NUCLEOTIDE SEQUENCE [LARGE SCALE GENOMIC DNA]</scope>
    <source>
        <strain evidence="3">CCM 7427</strain>
    </source>
</reference>
<dbReference type="Proteomes" id="UP001597521">
    <property type="component" value="Unassembled WGS sequence"/>
</dbReference>
<evidence type="ECO:0000313" key="2">
    <source>
        <dbReference type="EMBL" id="MFD2646571.1"/>
    </source>
</evidence>
<evidence type="ECO:0000313" key="3">
    <source>
        <dbReference type="Proteomes" id="UP001597521"/>
    </source>
</evidence>
<evidence type="ECO:0000256" key="1">
    <source>
        <dbReference type="SAM" id="MobiDB-lite"/>
    </source>
</evidence>
<dbReference type="InterPro" id="IPR019704">
    <property type="entry name" value="Flagellar_assmbl_FliX_class2"/>
</dbReference>
<feature type="region of interest" description="Disordered" evidence="1">
    <location>
        <begin position="1"/>
        <end position="43"/>
    </location>
</feature>
<protein>
    <submittedName>
        <fullName evidence="2">Flagellar assembly protein FliX</fullName>
    </submittedName>
</protein>
<dbReference type="EMBL" id="JBHUNP010000001">
    <property type="protein sequence ID" value="MFD2646571.1"/>
    <property type="molecule type" value="Genomic_DNA"/>
</dbReference>
<sequence length="139" mass="14461">MRIESTHRSTAAGKSGGAGRSGTSAAFVPAGAEGPARTAPASPSAPVAALDAILALQSVGDPLMAKRRAVRRGHDLLDELDAMKADLLVGRVSPARLDAMLETVTTLRERTEPGLDAVLDEIELRVVVELAKHGRYVAA</sequence>
<dbReference type="Pfam" id="PF10768">
    <property type="entry name" value="FliX"/>
    <property type="match status" value="1"/>
</dbReference>